<comment type="caution">
    <text evidence="2">The sequence shown here is derived from an EMBL/GenBank/DDBJ whole genome shotgun (WGS) entry which is preliminary data.</text>
</comment>
<dbReference type="PROSITE" id="PS51257">
    <property type="entry name" value="PROKAR_LIPOPROTEIN"/>
    <property type="match status" value="1"/>
</dbReference>
<dbReference type="EMBL" id="QBKT01000001">
    <property type="protein sequence ID" value="PTX63482.1"/>
    <property type="molecule type" value="Genomic_DNA"/>
</dbReference>
<evidence type="ECO:0000313" key="2">
    <source>
        <dbReference type="EMBL" id="PTX63482.1"/>
    </source>
</evidence>
<keyword evidence="1" id="KW-0732">Signal</keyword>
<dbReference type="RefSeq" id="WP_108112885.1">
    <property type="nucleotide sequence ID" value="NZ_QBKT01000001.1"/>
</dbReference>
<evidence type="ECO:0000256" key="1">
    <source>
        <dbReference type="SAM" id="SignalP"/>
    </source>
</evidence>
<feature type="chain" id="PRO_5015556719" evidence="1">
    <location>
        <begin position="24"/>
        <end position="607"/>
    </location>
</feature>
<protein>
    <submittedName>
        <fullName evidence="2">Uncharacterized protein UPF0560</fullName>
    </submittedName>
</protein>
<gene>
    <name evidence="2" type="ORF">C8N46_10182</name>
</gene>
<keyword evidence="3" id="KW-1185">Reference proteome</keyword>
<dbReference type="Proteomes" id="UP000244090">
    <property type="component" value="Unassembled WGS sequence"/>
</dbReference>
<dbReference type="AlphaFoldDB" id="A0A2T6C5C1"/>
<proteinExistence type="predicted"/>
<reference evidence="2 3" key="1">
    <citation type="submission" date="2018-04" db="EMBL/GenBank/DDBJ databases">
        <title>Genomic Encyclopedia of Archaeal and Bacterial Type Strains, Phase II (KMG-II): from individual species to whole genera.</title>
        <authorList>
            <person name="Goeker M."/>
        </authorList>
    </citation>
    <scope>NUCLEOTIDE SEQUENCE [LARGE SCALE GENOMIC DNA]</scope>
    <source>
        <strain evidence="2 3">DSM 25731</strain>
    </source>
</reference>
<feature type="signal peptide" evidence="1">
    <location>
        <begin position="1"/>
        <end position="23"/>
    </location>
</feature>
<evidence type="ECO:0000313" key="3">
    <source>
        <dbReference type="Proteomes" id="UP000244090"/>
    </source>
</evidence>
<dbReference type="SUPFAM" id="SSF49464">
    <property type="entry name" value="Carboxypeptidase regulatory domain-like"/>
    <property type="match status" value="1"/>
</dbReference>
<name>A0A2T6C5C1_9FLAO</name>
<organism evidence="2 3">
    <name type="scientific">Kordia periserrulae</name>
    <dbReference type="NCBI Taxonomy" id="701523"/>
    <lineage>
        <taxon>Bacteria</taxon>
        <taxon>Pseudomonadati</taxon>
        <taxon>Bacteroidota</taxon>
        <taxon>Flavobacteriia</taxon>
        <taxon>Flavobacteriales</taxon>
        <taxon>Flavobacteriaceae</taxon>
        <taxon>Kordia</taxon>
    </lineage>
</organism>
<sequence length="607" mass="64068">MKKSLKKYVTLCSLVLISILACQKEEQIVQETSSSNQITQKYEGVDSDEIKNALQHYKGRETEGNFIGRVIDDNQQPIAGAIVTLGNQQEITDANGIVVFFGAIVNENFAYAQASAAGYTNGSRVMVPTGNDSFTIQLFSIENSQIIESSGGEVQIDTEFGEPVTVRFNGGFMDENGNPYYGAVNVSVNYLDPLAAETANTMPGELYGIDANFQEVVLGSYGMVNVALVGSGGQNLQITNPAELEIPIHPAQQATAPSQVPMWSFNEDTGVWFEETVAYNTGSHFVAQVNHFSFWNCDAPFPVVNFDATVIDSGTGAPLAGLQVKITYGGFARYAYTNSSGVVSGKIPSNQTMILEIIDECGTVIHTINPFGPYSGATSITIPVTLATAPVSVSGTMVDCSGVPVTNGYVTYKNSAGQLLGTFIVTGGTHSYSGAACALPLTVILDGIDNNTGQAVSTTTVIANPTATANLIACGGTPSEYIRYSINGGTIQYDILYPGGGIQPPNSIGMYASNPTLGTYMYGNVVALGTYPFDHSLSIPALAFEAFGDVNGIDPVATTGTAGAIQFTITNMGPVGTYMDVSFSGNYIDASGVLRTINGDAHIIRDF</sequence>
<accession>A0A2T6C5C1</accession>
<dbReference type="InterPro" id="IPR008969">
    <property type="entry name" value="CarboxyPept-like_regulatory"/>
</dbReference>
<dbReference type="OrthoDB" id="973965at2"/>